<dbReference type="GO" id="GO:0016020">
    <property type="term" value="C:membrane"/>
    <property type="evidence" value="ECO:0007669"/>
    <property type="project" value="UniProtKB-SubCell"/>
</dbReference>
<keyword evidence="4 5" id="KW-0472">Membrane</keyword>
<name>A0A1Z5KPN2_FISSO</name>
<keyword evidence="2 5" id="KW-0812">Transmembrane</keyword>
<dbReference type="InParanoid" id="A0A1Z5KPN2"/>
<evidence type="ECO:0000256" key="1">
    <source>
        <dbReference type="ARBA" id="ARBA00004141"/>
    </source>
</evidence>
<dbReference type="InterPro" id="IPR004895">
    <property type="entry name" value="Prenylated_rab_accept_PRA1"/>
</dbReference>
<evidence type="ECO:0000313" key="7">
    <source>
        <dbReference type="Proteomes" id="UP000198406"/>
    </source>
</evidence>
<comment type="similarity">
    <text evidence="5">Belongs to the PRA1 family.</text>
</comment>
<dbReference type="PANTHER" id="PTHR19317:SF0">
    <property type="entry name" value="PRENYLATED RAB ACCEPTOR PROTEIN 1"/>
    <property type="match status" value="1"/>
</dbReference>
<dbReference type="AlphaFoldDB" id="A0A1Z5KPN2"/>
<evidence type="ECO:0000256" key="5">
    <source>
        <dbReference type="RuleBase" id="RU363107"/>
    </source>
</evidence>
<comment type="subcellular location">
    <subcellularLocation>
        <location evidence="1 5">Membrane</location>
        <topology evidence="1 5">Multi-pass membrane protein</topology>
    </subcellularLocation>
</comment>
<dbReference type="Proteomes" id="UP000198406">
    <property type="component" value="Unassembled WGS sequence"/>
</dbReference>
<evidence type="ECO:0000256" key="3">
    <source>
        <dbReference type="ARBA" id="ARBA00022989"/>
    </source>
</evidence>
<evidence type="ECO:0000256" key="2">
    <source>
        <dbReference type="ARBA" id="ARBA00022692"/>
    </source>
</evidence>
<keyword evidence="3 5" id="KW-1133">Transmembrane helix</keyword>
<dbReference type="GO" id="GO:0005794">
    <property type="term" value="C:Golgi apparatus"/>
    <property type="evidence" value="ECO:0007669"/>
    <property type="project" value="TreeGrafter"/>
</dbReference>
<feature type="transmembrane region" description="Helical" evidence="5">
    <location>
        <begin position="97"/>
        <end position="115"/>
    </location>
</feature>
<evidence type="ECO:0000313" key="6">
    <source>
        <dbReference type="EMBL" id="GAX28274.1"/>
    </source>
</evidence>
<comment type="caution">
    <text evidence="6">The sequence shown here is derived from an EMBL/GenBank/DDBJ whole genome shotgun (WGS) entry which is preliminary data.</text>
</comment>
<dbReference type="Pfam" id="PF03208">
    <property type="entry name" value="PRA1"/>
    <property type="match status" value="1"/>
</dbReference>
<keyword evidence="7" id="KW-1185">Reference proteome</keyword>
<reference evidence="6 7" key="1">
    <citation type="journal article" date="2015" name="Plant Cell">
        <title>Oil accumulation by the oleaginous diatom Fistulifera solaris as revealed by the genome and transcriptome.</title>
        <authorList>
            <person name="Tanaka T."/>
            <person name="Maeda Y."/>
            <person name="Veluchamy A."/>
            <person name="Tanaka M."/>
            <person name="Abida H."/>
            <person name="Marechal E."/>
            <person name="Bowler C."/>
            <person name="Muto M."/>
            <person name="Sunaga Y."/>
            <person name="Tanaka M."/>
            <person name="Yoshino T."/>
            <person name="Taniguchi T."/>
            <person name="Fukuda Y."/>
            <person name="Nemoto M."/>
            <person name="Matsumoto M."/>
            <person name="Wong P.S."/>
            <person name="Aburatani S."/>
            <person name="Fujibuchi W."/>
        </authorList>
    </citation>
    <scope>NUCLEOTIDE SEQUENCE [LARGE SCALE GENOMIC DNA]</scope>
    <source>
        <strain evidence="6 7">JPCC DA0580</strain>
    </source>
</reference>
<dbReference type="OrthoDB" id="63113at2759"/>
<sequence>MSHLNTGDAAGGASSVGSFMGLMTSAKEKWDSSGANEAMGRVSASIPDSTKQYVGTIFRRDQLRTPAIFFGIGEERGFYVEKNISLLVERLRHNITFFYLNYFLMTILLFCLTVITSPTTLILVGIWAAGCMWFIRASSNGTLALGSVQIPQKTAAVGLGIVSVFYLMWVFQNVFWWTLFSSGFLVFMHALFRDASMHKDMEDAVLMEGELNEDAAFLNA</sequence>
<dbReference type="EMBL" id="BDSP01000271">
    <property type="protein sequence ID" value="GAX28274.1"/>
    <property type="molecule type" value="Genomic_DNA"/>
</dbReference>
<evidence type="ECO:0000256" key="4">
    <source>
        <dbReference type="ARBA" id="ARBA00023136"/>
    </source>
</evidence>
<accession>A0A1Z5KPN2</accession>
<feature type="transmembrane region" description="Helical" evidence="5">
    <location>
        <begin position="121"/>
        <end position="138"/>
    </location>
</feature>
<proteinExistence type="inferred from homology"/>
<dbReference type="PANTHER" id="PTHR19317">
    <property type="entry name" value="PRENYLATED RAB ACCEPTOR 1-RELATED"/>
    <property type="match status" value="1"/>
</dbReference>
<organism evidence="6 7">
    <name type="scientific">Fistulifera solaris</name>
    <name type="common">Oleaginous diatom</name>
    <dbReference type="NCBI Taxonomy" id="1519565"/>
    <lineage>
        <taxon>Eukaryota</taxon>
        <taxon>Sar</taxon>
        <taxon>Stramenopiles</taxon>
        <taxon>Ochrophyta</taxon>
        <taxon>Bacillariophyta</taxon>
        <taxon>Bacillariophyceae</taxon>
        <taxon>Bacillariophycidae</taxon>
        <taxon>Naviculales</taxon>
        <taxon>Naviculaceae</taxon>
        <taxon>Fistulifera</taxon>
    </lineage>
</organism>
<protein>
    <recommendedName>
        <fullName evidence="5">PRA1 family protein</fullName>
    </recommendedName>
</protein>
<gene>
    <name evidence="6" type="ORF">FisN_27Hh075</name>
</gene>